<dbReference type="InterPro" id="IPR053728">
    <property type="entry name" value="Alginate_Permeability_Chnl"/>
</dbReference>
<feature type="chain" id="PRO_5011432920" evidence="1">
    <location>
        <begin position="22"/>
        <end position="422"/>
    </location>
</feature>
<name>A0A1G9UVX9_9BACT</name>
<organism evidence="3 4">
    <name type="scientific">Catalinimonas alkaloidigena</name>
    <dbReference type="NCBI Taxonomy" id="1075417"/>
    <lineage>
        <taxon>Bacteria</taxon>
        <taxon>Pseudomonadati</taxon>
        <taxon>Bacteroidota</taxon>
        <taxon>Cytophagia</taxon>
        <taxon>Cytophagales</taxon>
        <taxon>Catalimonadaceae</taxon>
        <taxon>Catalinimonas</taxon>
    </lineage>
</organism>
<dbReference type="AlphaFoldDB" id="A0A1G9UVX9"/>
<dbReference type="RefSeq" id="WP_089688460.1">
    <property type="nucleotide sequence ID" value="NZ_FNFO01000018.1"/>
</dbReference>
<feature type="domain" description="Alginate export" evidence="2">
    <location>
        <begin position="22"/>
        <end position="340"/>
    </location>
</feature>
<evidence type="ECO:0000259" key="2">
    <source>
        <dbReference type="Pfam" id="PF13372"/>
    </source>
</evidence>
<evidence type="ECO:0000313" key="4">
    <source>
        <dbReference type="Proteomes" id="UP000198510"/>
    </source>
</evidence>
<proteinExistence type="predicted"/>
<dbReference type="EMBL" id="FNFO01000018">
    <property type="protein sequence ID" value="SDM63960.1"/>
    <property type="molecule type" value="Genomic_DNA"/>
</dbReference>
<dbReference type="STRING" id="1075417.SAMN05421823_1188"/>
<feature type="signal peptide" evidence="1">
    <location>
        <begin position="1"/>
        <end position="21"/>
    </location>
</feature>
<dbReference type="Gene3D" id="2.40.160.100">
    <property type="match status" value="1"/>
</dbReference>
<keyword evidence="1" id="KW-0732">Signal</keyword>
<protein>
    <submittedName>
        <fullName evidence="3">Alginate export</fullName>
    </submittedName>
</protein>
<evidence type="ECO:0000313" key="3">
    <source>
        <dbReference type="EMBL" id="SDM63960.1"/>
    </source>
</evidence>
<evidence type="ECO:0000256" key="1">
    <source>
        <dbReference type="SAM" id="SignalP"/>
    </source>
</evidence>
<accession>A0A1G9UVX9</accession>
<dbReference type="OrthoDB" id="1070463at2"/>
<dbReference type="InterPro" id="IPR025388">
    <property type="entry name" value="Alginate_export_dom"/>
</dbReference>
<reference evidence="3 4" key="1">
    <citation type="submission" date="2016-10" db="EMBL/GenBank/DDBJ databases">
        <authorList>
            <person name="de Groot N.N."/>
        </authorList>
    </citation>
    <scope>NUCLEOTIDE SEQUENCE [LARGE SCALE GENOMIC DNA]</scope>
    <source>
        <strain evidence="3 4">DSM 25186</strain>
    </source>
</reference>
<sequence>MKKRVLGLFLWGMSLVNPSQAQLTLDGELRSRFQYRNGYLTLPQTDDKPEAFIAQRTRLNLAYERPERVKTYLSLQDVRVWGDQSQLTDEPSVGVFQAWGEVALHPRVALKFGRQELMYDDGYLFGTLNWREAGRSHDAAVLKYQDSTLAAHLVLAYNQDKATLVKTPYHKDYYQQLQVLWLENKWRQWQTSVMGVARGLQTTDSTIVYDQTLGGQVSRTEGRLRAKAIGYYQRGTERSGREHQAYFWSLKGEFTPLDRLTLLAGMDVLSGTAMTGTALGEGEVSHTFDILYGFRHRHFGHMDYFYLGFTPQAGLRDVMFKTSYRPAPKWKTQLDLHSFYTQAWVADPERLPQPLPRHLGLEADLSFSHKPDPMITLSGGLSGLVATRTLAVVKGGGDYQRLNHWAWFTIGITPTFLQTEAP</sequence>
<keyword evidence="4" id="KW-1185">Reference proteome</keyword>
<dbReference type="Proteomes" id="UP000198510">
    <property type="component" value="Unassembled WGS sequence"/>
</dbReference>
<dbReference type="Pfam" id="PF13372">
    <property type="entry name" value="Alginate_exp"/>
    <property type="match status" value="1"/>
</dbReference>
<gene>
    <name evidence="3" type="ORF">SAMN05421823_1188</name>
</gene>